<evidence type="ECO:0000313" key="1">
    <source>
        <dbReference type="EMBL" id="MCL7029420.1"/>
    </source>
</evidence>
<dbReference type="EMBL" id="JAJJMA010090103">
    <property type="protein sequence ID" value="MCL7029420.1"/>
    <property type="molecule type" value="Genomic_DNA"/>
</dbReference>
<accession>A0AA41V069</accession>
<proteinExistence type="predicted"/>
<dbReference type="AlphaFoldDB" id="A0AA41V069"/>
<dbReference type="Gene3D" id="3.80.10.10">
    <property type="entry name" value="Ribonuclease Inhibitor"/>
    <property type="match status" value="1"/>
</dbReference>
<feature type="non-terminal residue" evidence="1">
    <location>
        <position position="50"/>
    </location>
</feature>
<reference evidence="1" key="1">
    <citation type="submission" date="2022-03" db="EMBL/GenBank/DDBJ databases">
        <title>A functionally conserved STORR gene fusion in Papaver species that diverged 16.8 million years ago.</title>
        <authorList>
            <person name="Catania T."/>
        </authorList>
    </citation>
    <scope>NUCLEOTIDE SEQUENCE</scope>
    <source>
        <strain evidence="1">S-191538</strain>
    </source>
</reference>
<sequence length="50" mass="5634">VFQYSVEEIDLKNENVDAEWMAYIGGFVSLRTLNLADCRAINSSALWPIA</sequence>
<feature type="non-terminal residue" evidence="1">
    <location>
        <position position="1"/>
    </location>
</feature>
<dbReference type="Proteomes" id="UP001177140">
    <property type="component" value="Unassembled WGS sequence"/>
</dbReference>
<name>A0AA41V069_PAPNU</name>
<protein>
    <submittedName>
        <fullName evidence="1">Uncharacterized protein</fullName>
    </submittedName>
</protein>
<organism evidence="1 2">
    <name type="scientific">Papaver nudicaule</name>
    <name type="common">Iceland poppy</name>
    <dbReference type="NCBI Taxonomy" id="74823"/>
    <lineage>
        <taxon>Eukaryota</taxon>
        <taxon>Viridiplantae</taxon>
        <taxon>Streptophyta</taxon>
        <taxon>Embryophyta</taxon>
        <taxon>Tracheophyta</taxon>
        <taxon>Spermatophyta</taxon>
        <taxon>Magnoliopsida</taxon>
        <taxon>Ranunculales</taxon>
        <taxon>Papaveraceae</taxon>
        <taxon>Papaveroideae</taxon>
        <taxon>Papaver</taxon>
    </lineage>
</organism>
<keyword evidence="2" id="KW-1185">Reference proteome</keyword>
<comment type="caution">
    <text evidence="1">The sequence shown here is derived from an EMBL/GenBank/DDBJ whole genome shotgun (WGS) entry which is preliminary data.</text>
</comment>
<dbReference type="InterPro" id="IPR032675">
    <property type="entry name" value="LRR_dom_sf"/>
</dbReference>
<gene>
    <name evidence="1" type="ORF">MKW94_009471</name>
</gene>
<evidence type="ECO:0000313" key="2">
    <source>
        <dbReference type="Proteomes" id="UP001177140"/>
    </source>
</evidence>